<sequence length="64" mass="7430">MQHDYKEGSNITFHIHWQGIAAPSGTDKVKWQLIFTVAEIEKTPDKEIKTKMKEKIQNFSVLTI</sequence>
<protein>
    <submittedName>
        <fullName evidence="1">Uncharacterized protein</fullName>
    </submittedName>
</protein>
<reference evidence="1" key="1">
    <citation type="journal article" date="2015" name="Nature">
        <title>Complex archaea that bridge the gap between prokaryotes and eukaryotes.</title>
        <authorList>
            <person name="Spang A."/>
            <person name="Saw J.H."/>
            <person name="Jorgensen S.L."/>
            <person name="Zaremba-Niedzwiedzka K."/>
            <person name="Martijn J."/>
            <person name="Lind A.E."/>
            <person name="van Eijk R."/>
            <person name="Schleper C."/>
            <person name="Guy L."/>
            <person name="Ettema T.J."/>
        </authorList>
    </citation>
    <scope>NUCLEOTIDE SEQUENCE</scope>
</reference>
<comment type="caution">
    <text evidence="1">The sequence shown here is derived from an EMBL/GenBank/DDBJ whole genome shotgun (WGS) entry which is preliminary data.</text>
</comment>
<name>A0A0F9SYG2_9ZZZZ</name>
<dbReference type="EMBL" id="LAZR01001618">
    <property type="protein sequence ID" value="KKN41881.1"/>
    <property type="molecule type" value="Genomic_DNA"/>
</dbReference>
<proteinExistence type="predicted"/>
<dbReference type="AlphaFoldDB" id="A0A0F9SYG2"/>
<gene>
    <name evidence="1" type="ORF">LCGC14_0718760</name>
</gene>
<organism evidence="1">
    <name type="scientific">marine sediment metagenome</name>
    <dbReference type="NCBI Taxonomy" id="412755"/>
    <lineage>
        <taxon>unclassified sequences</taxon>
        <taxon>metagenomes</taxon>
        <taxon>ecological metagenomes</taxon>
    </lineage>
</organism>
<accession>A0A0F9SYG2</accession>
<evidence type="ECO:0000313" key="1">
    <source>
        <dbReference type="EMBL" id="KKN41881.1"/>
    </source>
</evidence>